<protein>
    <submittedName>
        <fullName evidence="3">Unplaced genomic scaffold SPHSTscaffold_109, whole genome shotgun sequence</fullName>
    </submittedName>
</protein>
<organism evidence="3 4">
    <name type="scientific">Sphaerobolus stellatus (strain SS14)</name>
    <dbReference type="NCBI Taxonomy" id="990650"/>
    <lineage>
        <taxon>Eukaryota</taxon>
        <taxon>Fungi</taxon>
        <taxon>Dikarya</taxon>
        <taxon>Basidiomycota</taxon>
        <taxon>Agaricomycotina</taxon>
        <taxon>Agaricomycetes</taxon>
        <taxon>Phallomycetidae</taxon>
        <taxon>Geastrales</taxon>
        <taxon>Sphaerobolaceae</taxon>
        <taxon>Sphaerobolus</taxon>
    </lineage>
</organism>
<proteinExistence type="predicted"/>
<evidence type="ECO:0000313" key="4">
    <source>
        <dbReference type="Proteomes" id="UP000054279"/>
    </source>
</evidence>
<dbReference type="Proteomes" id="UP000054279">
    <property type="component" value="Unassembled WGS sequence"/>
</dbReference>
<feature type="compositionally biased region" description="Basic and acidic residues" evidence="1">
    <location>
        <begin position="107"/>
        <end position="122"/>
    </location>
</feature>
<name>A0A0C9VE41_SPHS4</name>
<dbReference type="HOGENOM" id="CLU_761100_0_0_1"/>
<sequence>MGREPYVQQRTTRYSKIDTNEITPWPQAHQSRPPRHVDKRAQTFPRSLRPRSPPTTTVHARTLGHRTLHDDNTPKDVPHQSPPSPIIQSADDAKAARALLETPLSTLKEEDRLGQEERERRGRATPTLTRSSHQLALVNNEMLENALKRTGKNGKNVDWRRWSEREDPPTIQFAEGPSSESLYVVIRSSSASPSNTSPTTSTNPTHDASADPPTTIQSTLPQPLPTPSQKEKELTAELEKLRTNVEELAAAKEQLEGKLESKSQALFEEANKKVSDANRKAAETEEELRIVADQRDTLKGAMRIVGSPPVFLYSRRMVHELFEGRSSNYSDRTTFLPYVRLWIWKYVSAPRLKTSWDDDGGRIS</sequence>
<dbReference type="SUPFAM" id="SSF144284">
    <property type="entry name" value="Sec2 N-terminal region"/>
    <property type="match status" value="1"/>
</dbReference>
<dbReference type="AlphaFoldDB" id="A0A0C9VE41"/>
<dbReference type="EMBL" id="KN837184">
    <property type="protein sequence ID" value="KIJ35830.1"/>
    <property type="molecule type" value="Genomic_DNA"/>
</dbReference>
<dbReference type="InterPro" id="IPR009449">
    <property type="entry name" value="Sec2_N"/>
</dbReference>
<feature type="compositionally biased region" description="Basic and acidic residues" evidence="1">
    <location>
        <begin position="67"/>
        <end position="78"/>
    </location>
</feature>
<feature type="compositionally biased region" description="Low complexity" evidence="1">
    <location>
        <begin position="188"/>
        <end position="205"/>
    </location>
</feature>
<dbReference type="Pfam" id="PF06428">
    <property type="entry name" value="Sec2p"/>
    <property type="match status" value="1"/>
</dbReference>
<keyword evidence="4" id="KW-1185">Reference proteome</keyword>
<accession>A0A0C9VE41</accession>
<dbReference type="OrthoDB" id="5560525at2759"/>
<evidence type="ECO:0000256" key="1">
    <source>
        <dbReference type="SAM" id="MobiDB-lite"/>
    </source>
</evidence>
<evidence type="ECO:0000259" key="2">
    <source>
        <dbReference type="Pfam" id="PF06428"/>
    </source>
</evidence>
<evidence type="ECO:0000313" key="3">
    <source>
        <dbReference type="EMBL" id="KIJ35830.1"/>
    </source>
</evidence>
<dbReference type="Gene3D" id="6.10.140.910">
    <property type="match status" value="1"/>
</dbReference>
<feature type="region of interest" description="Disordered" evidence="1">
    <location>
        <begin position="188"/>
        <end position="233"/>
    </location>
</feature>
<feature type="region of interest" description="Disordered" evidence="1">
    <location>
        <begin position="1"/>
        <end position="131"/>
    </location>
</feature>
<feature type="domain" description="GDP/GTP exchange factor Sec2 N-terminal" evidence="2">
    <location>
        <begin position="228"/>
        <end position="289"/>
    </location>
</feature>
<reference evidence="3 4" key="1">
    <citation type="submission" date="2014-06" db="EMBL/GenBank/DDBJ databases">
        <title>Evolutionary Origins and Diversification of the Mycorrhizal Mutualists.</title>
        <authorList>
            <consortium name="DOE Joint Genome Institute"/>
            <consortium name="Mycorrhizal Genomics Consortium"/>
            <person name="Kohler A."/>
            <person name="Kuo A."/>
            <person name="Nagy L.G."/>
            <person name="Floudas D."/>
            <person name="Copeland A."/>
            <person name="Barry K.W."/>
            <person name="Cichocki N."/>
            <person name="Veneault-Fourrey C."/>
            <person name="LaButti K."/>
            <person name="Lindquist E.A."/>
            <person name="Lipzen A."/>
            <person name="Lundell T."/>
            <person name="Morin E."/>
            <person name="Murat C."/>
            <person name="Riley R."/>
            <person name="Ohm R."/>
            <person name="Sun H."/>
            <person name="Tunlid A."/>
            <person name="Henrissat B."/>
            <person name="Grigoriev I.V."/>
            <person name="Hibbett D.S."/>
            <person name="Martin F."/>
        </authorList>
    </citation>
    <scope>NUCLEOTIDE SEQUENCE [LARGE SCALE GENOMIC DNA]</scope>
    <source>
        <strain evidence="3 4">SS14</strain>
    </source>
</reference>
<feature type="compositionally biased region" description="Polar residues" evidence="1">
    <location>
        <begin position="212"/>
        <end position="221"/>
    </location>
</feature>
<gene>
    <name evidence="3" type="ORF">M422DRAFT_261782</name>
</gene>